<dbReference type="InterPro" id="IPR021246">
    <property type="entry name" value="DUF2797"/>
</dbReference>
<sequence length="276" mass="31511">MTSMKYTGNIQKMLSQLNDTVQYHLPVGDEKVDMNALLDREIQFSFHNTINCIHCGRKTNKSFSQGFCYPCFQSLAQCDICIIKPEKCHYNEGTCREPEWGKAFCLQAHYVYLANSSGLKVGITRGTQIPTRWIDQGASQAIPFFKVKNRLLSGQLEVLFKNHVADKTSWQKMLKGKPENIDMISRRNELYDLCKASIDELSNISGHGAIEYLEYETPVDINFPVIEYPVKVKSLNFDKTHEVNGKLNGIKGQYLIFNTGVLNMRKFAGYKLDLEV</sequence>
<reference evidence="1" key="1">
    <citation type="submission" date="2018-06" db="EMBL/GenBank/DDBJ databases">
        <authorList>
            <person name="Zhirakovskaya E."/>
        </authorList>
    </citation>
    <scope>NUCLEOTIDE SEQUENCE</scope>
</reference>
<proteinExistence type="predicted"/>
<organism evidence="1">
    <name type="scientific">hydrothermal vent metagenome</name>
    <dbReference type="NCBI Taxonomy" id="652676"/>
    <lineage>
        <taxon>unclassified sequences</taxon>
        <taxon>metagenomes</taxon>
        <taxon>ecological metagenomes</taxon>
    </lineage>
</organism>
<dbReference type="AlphaFoldDB" id="A0A3B0X9V5"/>
<name>A0A3B0X9V5_9ZZZZ</name>
<evidence type="ECO:0000313" key="1">
    <source>
        <dbReference type="EMBL" id="VAW58249.1"/>
    </source>
</evidence>
<dbReference type="EMBL" id="UOFG01000031">
    <property type="protein sequence ID" value="VAW58249.1"/>
    <property type="molecule type" value="Genomic_DNA"/>
</dbReference>
<gene>
    <name evidence="1" type="ORF">MNBD_GAMMA11-2822</name>
</gene>
<dbReference type="Pfam" id="PF10977">
    <property type="entry name" value="DUF2797"/>
    <property type="match status" value="1"/>
</dbReference>
<protein>
    <recommendedName>
        <fullName evidence="2">DUF2797 domain-containing protein</fullName>
    </recommendedName>
</protein>
<accession>A0A3B0X9V5</accession>
<evidence type="ECO:0008006" key="2">
    <source>
        <dbReference type="Google" id="ProtNLM"/>
    </source>
</evidence>